<dbReference type="InterPro" id="IPR023210">
    <property type="entry name" value="NADP_OxRdtase_dom"/>
</dbReference>
<dbReference type="InterPro" id="IPR020471">
    <property type="entry name" value="AKR"/>
</dbReference>
<keyword evidence="3" id="KW-1185">Reference proteome</keyword>
<dbReference type="SUPFAM" id="SSF51430">
    <property type="entry name" value="NAD(P)-linked oxidoreductase"/>
    <property type="match status" value="1"/>
</dbReference>
<proteinExistence type="predicted"/>
<gene>
    <name evidence="2" type="ORF">SNAT2548_LOCUS19816</name>
</gene>
<dbReference type="OrthoDB" id="416253at2759"/>
<dbReference type="Proteomes" id="UP000604046">
    <property type="component" value="Unassembled WGS sequence"/>
</dbReference>
<dbReference type="Pfam" id="PF00248">
    <property type="entry name" value="Aldo_ket_red"/>
    <property type="match status" value="1"/>
</dbReference>
<evidence type="ECO:0000313" key="3">
    <source>
        <dbReference type="Proteomes" id="UP000604046"/>
    </source>
</evidence>
<evidence type="ECO:0000313" key="2">
    <source>
        <dbReference type="EMBL" id="CAE7365476.1"/>
    </source>
</evidence>
<dbReference type="GO" id="GO:0016491">
    <property type="term" value="F:oxidoreductase activity"/>
    <property type="evidence" value="ECO:0007669"/>
    <property type="project" value="InterPro"/>
</dbReference>
<dbReference type="EMBL" id="CAJNDS010002190">
    <property type="protein sequence ID" value="CAE7365476.1"/>
    <property type="molecule type" value="Genomic_DNA"/>
</dbReference>
<feature type="domain" description="NADP-dependent oxidoreductase" evidence="1">
    <location>
        <begin position="6"/>
        <end position="61"/>
    </location>
</feature>
<organism evidence="2 3">
    <name type="scientific">Symbiodinium natans</name>
    <dbReference type="NCBI Taxonomy" id="878477"/>
    <lineage>
        <taxon>Eukaryota</taxon>
        <taxon>Sar</taxon>
        <taxon>Alveolata</taxon>
        <taxon>Dinophyceae</taxon>
        <taxon>Suessiales</taxon>
        <taxon>Symbiodiniaceae</taxon>
        <taxon>Symbiodinium</taxon>
    </lineage>
</organism>
<dbReference type="Gene3D" id="3.20.20.100">
    <property type="entry name" value="NADP-dependent oxidoreductase domain"/>
    <property type="match status" value="1"/>
</dbReference>
<comment type="caution">
    <text evidence="2">The sequence shown here is derived from an EMBL/GenBank/DDBJ whole genome shotgun (WGS) entry which is preliminary data.</text>
</comment>
<protein>
    <recommendedName>
        <fullName evidence="1">NADP-dependent oxidoreductase domain-containing protein</fullName>
    </recommendedName>
</protein>
<name>A0A812PK54_9DINO</name>
<accession>A0A812PK54</accession>
<evidence type="ECO:0000259" key="1">
    <source>
        <dbReference type="Pfam" id="PF00248"/>
    </source>
</evidence>
<sequence>MKRRWGYNEEEVGEAVELSGVPRQELFLQSKIHPEDLGYAATKRAFARSLRRLKTDYLDAMLAP</sequence>
<reference evidence="2" key="1">
    <citation type="submission" date="2021-02" db="EMBL/GenBank/DDBJ databases">
        <authorList>
            <person name="Dougan E. K."/>
            <person name="Rhodes N."/>
            <person name="Thang M."/>
            <person name="Chan C."/>
        </authorList>
    </citation>
    <scope>NUCLEOTIDE SEQUENCE</scope>
</reference>
<dbReference type="AlphaFoldDB" id="A0A812PK54"/>
<dbReference type="PANTHER" id="PTHR43827:SF8">
    <property type="entry name" value="ALDO_KETO REDUCTASE FAMILY PROTEIN"/>
    <property type="match status" value="1"/>
</dbReference>
<dbReference type="InterPro" id="IPR036812">
    <property type="entry name" value="NAD(P)_OxRdtase_dom_sf"/>
</dbReference>
<dbReference type="PANTHER" id="PTHR43827">
    <property type="entry name" value="2,5-DIKETO-D-GLUCONIC ACID REDUCTASE"/>
    <property type="match status" value="1"/>
</dbReference>